<organism evidence="10 11">
    <name type="scientific">Anatilimnocola aggregata</name>
    <dbReference type="NCBI Taxonomy" id="2528021"/>
    <lineage>
        <taxon>Bacteria</taxon>
        <taxon>Pseudomonadati</taxon>
        <taxon>Planctomycetota</taxon>
        <taxon>Planctomycetia</taxon>
        <taxon>Pirellulales</taxon>
        <taxon>Pirellulaceae</taxon>
        <taxon>Anatilimnocola</taxon>
    </lineage>
</organism>
<sequence>MSADLTAQLKAQAQQLGFALAGVCPAVEATGYGKLQEWLASGYAGQMHYLQNRAEAYRHPRSVLDSVRSVLMLALPYRTSEPQPCAPGQGRISRYAWGPGDYHDLIHDKLHQLADWLREHAPGAECRGVVDSAPLLEREFAVLAGLGWIGKNTLLLNKPAGSYFLLAALLTSAELEVDQPFDTDHCGTCRACLDACPTQAFPQPYVLDATRCISYLTIELRDAIPADLRSGIGDWLFGCDVCQDVCPWNHRAPISGEVTFQPQQGENPVDLIALFDLDDAAFRARFRHSPLWRSKRRGILRNAAIVLGNQRAQHAIPALTRGLQDSEPLISSACAWALAQMPRD</sequence>
<protein>
    <submittedName>
        <fullName evidence="10">Epoxyqueuosine reductase</fullName>
        <ecNumber evidence="10">1.1.-.-</ecNumber>
    </submittedName>
</protein>
<dbReference type="GO" id="GO:0008616">
    <property type="term" value="P:tRNA queuosine(34) biosynthetic process"/>
    <property type="evidence" value="ECO:0007669"/>
    <property type="project" value="UniProtKB-KW"/>
</dbReference>
<dbReference type="EMBL" id="CP036274">
    <property type="protein sequence ID" value="QDU25787.1"/>
    <property type="molecule type" value="Genomic_DNA"/>
</dbReference>
<name>A0A517Y6C7_9BACT</name>
<feature type="domain" description="4Fe-4S ferredoxin-type" evidence="9">
    <location>
        <begin position="177"/>
        <end position="206"/>
    </location>
</feature>
<dbReference type="Pfam" id="PF08331">
    <property type="entry name" value="QueG_DUF1730"/>
    <property type="match status" value="1"/>
</dbReference>
<keyword evidence="5" id="KW-0671">Queuosine biosynthesis</keyword>
<dbReference type="PANTHER" id="PTHR30002">
    <property type="entry name" value="EPOXYQUEUOSINE REDUCTASE"/>
    <property type="match status" value="1"/>
</dbReference>
<dbReference type="Gene3D" id="1.25.10.10">
    <property type="entry name" value="Leucine-rich Repeat Variant"/>
    <property type="match status" value="1"/>
</dbReference>
<dbReference type="InterPro" id="IPR013542">
    <property type="entry name" value="QueG_DUF1730"/>
</dbReference>
<gene>
    <name evidence="10" type="primary">queG</name>
    <name evidence="10" type="ORF">ETAA8_08580</name>
</gene>
<evidence type="ECO:0000256" key="1">
    <source>
        <dbReference type="ARBA" id="ARBA00022485"/>
    </source>
</evidence>
<dbReference type="EC" id="1.1.-.-" evidence="10"/>
<evidence type="ECO:0000313" key="11">
    <source>
        <dbReference type="Proteomes" id="UP000315017"/>
    </source>
</evidence>
<keyword evidence="4" id="KW-0479">Metal-binding</keyword>
<dbReference type="SUPFAM" id="SSF48371">
    <property type="entry name" value="ARM repeat"/>
    <property type="match status" value="1"/>
</dbReference>
<dbReference type="RefSeq" id="WP_145085308.1">
    <property type="nucleotide sequence ID" value="NZ_CP036274.1"/>
</dbReference>
<evidence type="ECO:0000256" key="7">
    <source>
        <dbReference type="ARBA" id="ARBA00023004"/>
    </source>
</evidence>
<evidence type="ECO:0000256" key="8">
    <source>
        <dbReference type="ARBA" id="ARBA00023014"/>
    </source>
</evidence>
<dbReference type="InterPro" id="IPR017896">
    <property type="entry name" value="4Fe4S_Fe-S-bd"/>
</dbReference>
<evidence type="ECO:0000256" key="5">
    <source>
        <dbReference type="ARBA" id="ARBA00022785"/>
    </source>
</evidence>
<keyword evidence="11" id="KW-1185">Reference proteome</keyword>
<proteinExistence type="predicted"/>
<keyword evidence="8" id="KW-0411">Iron-sulfur</keyword>
<dbReference type="InterPro" id="IPR004453">
    <property type="entry name" value="QueG"/>
</dbReference>
<dbReference type="PROSITE" id="PS00198">
    <property type="entry name" value="4FE4S_FER_1"/>
    <property type="match status" value="1"/>
</dbReference>
<dbReference type="Pfam" id="PF13484">
    <property type="entry name" value="Fer4_16"/>
    <property type="match status" value="1"/>
</dbReference>
<dbReference type="GO" id="GO:0051539">
    <property type="term" value="F:4 iron, 4 sulfur cluster binding"/>
    <property type="evidence" value="ECO:0007669"/>
    <property type="project" value="UniProtKB-KW"/>
</dbReference>
<evidence type="ECO:0000313" key="10">
    <source>
        <dbReference type="EMBL" id="QDU25787.1"/>
    </source>
</evidence>
<evidence type="ECO:0000259" key="9">
    <source>
        <dbReference type="PROSITE" id="PS51379"/>
    </source>
</evidence>
<keyword evidence="1" id="KW-0004">4Fe-4S</keyword>
<dbReference type="PROSITE" id="PS51379">
    <property type="entry name" value="4FE4S_FER_2"/>
    <property type="match status" value="1"/>
</dbReference>
<evidence type="ECO:0000256" key="3">
    <source>
        <dbReference type="ARBA" id="ARBA00022694"/>
    </source>
</evidence>
<reference evidence="10 11" key="1">
    <citation type="submission" date="2019-02" db="EMBL/GenBank/DDBJ databases">
        <title>Deep-cultivation of Planctomycetes and their phenomic and genomic characterization uncovers novel biology.</title>
        <authorList>
            <person name="Wiegand S."/>
            <person name="Jogler M."/>
            <person name="Boedeker C."/>
            <person name="Pinto D."/>
            <person name="Vollmers J."/>
            <person name="Rivas-Marin E."/>
            <person name="Kohn T."/>
            <person name="Peeters S.H."/>
            <person name="Heuer A."/>
            <person name="Rast P."/>
            <person name="Oberbeckmann S."/>
            <person name="Bunk B."/>
            <person name="Jeske O."/>
            <person name="Meyerdierks A."/>
            <person name="Storesund J.E."/>
            <person name="Kallscheuer N."/>
            <person name="Luecker S."/>
            <person name="Lage O.M."/>
            <person name="Pohl T."/>
            <person name="Merkel B.J."/>
            <person name="Hornburger P."/>
            <person name="Mueller R.-W."/>
            <person name="Bruemmer F."/>
            <person name="Labrenz M."/>
            <person name="Spormann A.M."/>
            <person name="Op den Camp H."/>
            <person name="Overmann J."/>
            <person name="Amann R."/>
            <person name="Jetten M.S.M."/>
            <person name="Mascher T."/>
            <person name="Medema M.H."/>
            <person name="Devos D.P."/>
            <person name="Kaster A.-K."/>
            <person name="Ovreas L."/>
            <person name="Rohde M."/>
            <person name="Galperin M.Y."/>
            <person name="Jogler C."/>
        </authorList>
    </citation>
    <scope>NUCLEOTIDE SEQUENCE [LARGE SCALE GENOMIC DNA]</scope>
    <source>
        <strain evidence="10 11">ETA_A8</strain>
    </source>
</reference>
<dbReference type="PANTHER" id="PTHR30002:SF4">
    <property type="entry name" value="EPOXYQUEUOSINE REDUCTASE"/>
    <property type="match status" value="1"/>
</dbReference>
<dbReference type="Proteomes" id="UP000315017">
    <property type="component" value="Chromosome"/>
</dbReference>
<dbReference type="InterPro" id="IPR016024">
    <property type="entry name" value="ARM-type_fold"/>
</dbReference>
<dbReference type="AlphaFoldDB" id="A0A517Y6C7"/>
<dbReference type="NCBIfam" id="TIGR00276">
    <property type="entry name" value="tRNA epoxyqueuosine(34) reductase QueG"/>
    <property type="match status" value="1"/>
</dbReference>
<dbReference type="GO" id="GO:0052693">
    <property type="term" value="F:epoxyqueuosine reductase activity"/>
    <property type="evidence" value="ECO:0007669"/>
    <property type="project" value="TreeGrafter"/>
</dbReference>
<dbReference type="OrthoDB" id="9784571at2"/>
<evidence type="ECO:0000256" key="2">
    <source>
        <dbReference type="ARBA" id="ARBA00022490"/>
    </source>
</evidence>
<dbReference type="InterPro" id="IPR017900">
    <property type="entry name" value="4Fe4S_Fe_S_CS"/>
</dbReference>
<dbReference type="InterPro" id="IPR011989">
    <property type="entry name" value="ARM-like"/>
</dbReference>
<evidence type="ECO:0000256" key="6">
    <source>
        <dbReference type="ARBA" id="ARBA00023002"/>
    </source>
</evidence>
<keyword evidence="2" id="KW-0963">Cytoplasm</keyword>
<dbReference type="Gene3D" id="3.30.70.20">
    <property type="match status" value="1"/>
</dbReference>
<keyword evidence="6 10" id="KW-0560">Oxidoreductase</keyword>
<dbReference type="KEGG" id="aagg:ETAA8_08580"/>
<dbReference type="GO" id="GO:0046872">
    <property type="term" value="F:metal ion binding"/>
    <property type="evidence" value="ECO:0007669"/>
    <property type="project" value="UniProtKB-KW"/>
</dbReference>
<accession>A0A517Y6C7</accession>
<keyword evidence="7" id="KW-0408">Iron</keyword>
<evidence type="ECO:0000256" key="4">
    <source>
        <dbReference type="ARBA" id="ARBA00022723"/>
    </source>
</evidence>
<keyword evidence="3" id="KW-0819">tRNA processing</keyword>
<dbReference type="SUPFAM" id="SSF46548">
    <property type="entry name" value="alpha-helical ferredoxin"/>
    <property type="match status" value="1"/>
</dbReference>